<sequence>MVSSARSRTSFLSGLAMLVALALGLPVVAVTPVSATTGVSSRARPAPPDPVSVPVKAVPVRRPSADADSASALRTSPAVTWPGAGTADVTLDAPAPSGVRTAQARRAGTLPVWVGPAKVAATARAGTPAAAPAASKVRVEVLDRAAAARAGVAGVLLRLSAVQPAAGRMRVEMDYSGFRHAYGGDWAARLAVVRMPECALTGPATCGTRETVAARNDGKAGRISAEVTGGLFAVTAAPSGSTGSFQPTSLSPSSSWSVGLESGDFGWSYPMKAPEVPGIEPDVTLSYSSGVVDGRTAATNNQPSWAGEGFDLSSGYVERSYVSCKDDGQAGSQDLCWQSDNATLSLPGMSGELVRDDASGQWRVDNDQGWRVERLTGAANGDDDGEYWKVTSTDGTQYFFGRSATANSAWTVPVFGDDVTGGKPEPCHQATFAASWCRQAYRWNLDYVVDRHGDAMAYSYQQETNHYARDGATVTPYTRGGYLASVEYGLRADATTPASARVVFTAADRCVPGTTCAQEQPQNWPDTPWDEACAATSCAVTSPTFWTSKRLAKVTTQVYSGGRYRDVDEWTLTHTFPDSNDIGGRGLWLDAIVHTGLAGGTATLPPVTFSGIRYPNRVDASDDQDAPMNKWRVQKITNETGGQIAVTYTPHTCTPQKLPTADQNRDNCYPSFWMRSGATEPTLDWFHKLVVSRVSEDSGTDSPAQVTDYRYLDPGEALWHHDDSELTPDRYHSWGQWRGYQKVEVRTGDANRGTRTRTEHLFLRGMDDDKTSGGTREVKVPYFRGDDPVDDQPYWRGVALQTTVFDGDGDWLQRTISLPAVLRTSARRVRADGTALEAHLTEERTELGYTNGLADGTVRKTEVTSAYDPDTGNVTEENDLGDLSTPADDTCTTYTYALNKTDWIIDAESRVQTFSVRCDGPRFLPRDLVSDQRFYYDGSKTWGEPPPKGDVTGSEEAASWSGDRPVYSTAGASERDRHGRVVKATDALGNTTTTAYTPELGGPVTQLVTSNALGHATTASFDPLTGNTLATVDPNGRRTEQTYDPLGRVTAAWGPGRSRAAGDSPHARFAYQVRNTGHSVVTTGLLRPNGSYRDSYTLLDGFLRTRQTQVPSPTGGRLISDTFHDDHGRLATSNAAYWNDAPPSGTLVAPLADSKVPAQTRYTYDGADRESTEVFLSMGAEKWRTTTTYGGDWTAVDPPDGEIVTMKLFDADGRTVELRQYTGGSPTGTYDATRYTYTPSGAQSSVTDPAGNVWRYGYDLRGRKVRSEDPDSGVSSYAYDDEDRLVSTTDSRGRTLANTYDALGRMTATYEGSVTGVKLAEWTYDTLPGGKGLPVAARRYAGQNVYSSETLGYQPATGQPTGSRVTLPAAETGLGGTYDTTYTYDSFGRLTTTKLPAAGGLPAETLTQRYDDDTDLPSTLSGLAEYLAGTSYDVFGDVTDVAFGSGDRQVGQSFERDPATRRLTRSKVERASDTDRVVSDRTYTYDPAGNLLSTTDAPEGAAADTQCYRNDYLSRLTEAWTPASGDCGDAPDVNALGGPAPYWHSYTYDKTGNRTSEVRHAAAGNTTRTYTYPAAGAAQPHTLRSVSTAGPGASGTDTYAYDSDGNTTGRTAGGRTQSLTWDAEGHLASVTENGATTAYLYDADGDRIVRRDPAGTTVYLGETELRRDAATGAVSATRYYSQGGTTVAIRTGADDDKLTWIFSDHHGTAEVAIRADDLAVTRRYLLPFGESRGAKPGAWPADRGFVGGTVDPTGLVHLGAREYDPATGRFISVDPVINSDAPQTLNPYTYAASDPVDQLDATGLCAEDYCPQRELGLRRLAANTKDKKLKKRYTQLADNAAKKEVKIYKKYYQKRDRVLASPKYQKDLKKGIAESKRRVAEAKKKEAAAKKKKADEAARKKKEVDKGKKSWLSELGDGLGVVSAATGLVGSVLTFVPGLQPVGATFAAISATTGAASAAAYAIGGDWRKAGKQLGETAAGLVLGGAGRVFTGASKAGSAWARAGNLFNKVTRRAGGVAAAMERHAASARSFTGITGNTYSAATQRRVAKAGQVLLEGPGTIFNVMSVSGGD</sequence>
<dbReference type="Pfam" id="PF05593">
    <property type="entry name" value="RHS_repeat"/>
    <property type="match status" value="3"/>
</dbReference>
<dbReference type="PANTHER" id="PTHR32305:SF17">
    <property type="entry name" value="TRNA NUCLEASE WAPA"/>
    <property type="match status" value="1"/>
</dbReference>
<dbReference type="PANTHER" id="PTHR32305">
    <property type="match status" value="1"/>
</dbReference>
<feature type="region of interest" description="Disordered" evidence="6">
    <location>
        <begin position="865"/>
        <end position="886"/>
    </location>
</feature>
<accession>A0ABT1KB38</accession>
<dbReference type="InterPro" id="IPR056823">
    <property type="entry name" value="TEN-like_YD-shell"/>
</dbReference>
<keyword evidence="3" id="KW-0677">Repeat</keyword>
<evidence type="ECO:0000256" key="2">
    <source>
        <dbReference type="ARBA" id="ARBA00022525"/>
    </source>
</evidence>
<evidence type="ECO:0000313" key="9">
    <source>
        <dbReference type="Proteomes" id="UP001320766"/>
    </source>
</evidence>
<gene>
    <name evidence="8" type="ORF">HD595_007340</name>
</gene>
<name>A0ABT1KB38_9ACTN</name>
<comment type="subcellular location">
    <subcellularLocation>
        <location evidence="1">Secreted</location>
    </subcellularLocation>
</comment>
<evidence type="ECO:0000259" key="7">
    <source>
        <dbReference type="Pfam" id="PF25023"/>
    </source>
</evidence>
<dbReference type="InterPro" id="IPR003284">
    <property type="entry name" value="Sal_SpvB"/>
</dbReference>
<keyword evidence="2" id="KW-0964">Secreted</keyword>
<comment type="caution">
    <text evidence="8">The sequence shown here is derived from an EMBL/GenBank/DDBJ whole genome shotgun (WGS) entry which is preliminary data.</text>
</comment>
<evidence type="ECO:0000256" key="4">
    <source>
        <dbReference type="ARBA" id="ARBA00023026"/>
    </source>
</evidence>
<dbReference type="InterPro" id="IPR022385">
    <property type="entry name" value="Rhs_assc_core"/>
</dbReference>
<feature type="region of interest" description="Disordered" evidence="6">
    <location>
        <begin position="1587"/>
        <end position="1613"/>
    </location>
</feature>
<dbReference type="Pfam" id="PF03534">
    <property type="entry name" value="SpvB"/>
    <property type="match status" value="1"/>
</dbReference>
<evidence type="ECO:0000256" key="6">
    <source>
        <dbReference type="SAM" id="MobiDB-lite"/>
    </source>
</evidence>
<keyword evidence="4" id="KW-0843">Virulence</keyword>
<feature type="region of interest" description="Disordered" evidence="6">
    <location>
        <begin position="36"/>
        <end position="55"/>
    </location>
</feature>
<reference evidence="8 9" key="1">
    <citation type="submission" date="2022-06" db="EMBL/GenBank/DDBJ databases">
        <title>Sequencing the genomes of 1000 actinobacteria strains.</title>
        <authorList>
            <person name="Klenk H.-P."/>
        </authorList>
    </citation>
    <scope>NUCLEOTIDE SEQUENCE [LARGE SCALE GENOMIC DNA]</scope>
    <source>
        <strain evidence="8 9">DSM 44170</strain>
    </source>
</reference>
<organism evidence="8 9">
    <name type="scientific">Nonomuraea roseoviolacea subsp. carminata</name>
    <dbReference type="NCBI Taxonomy" id="160689"/>
    <lineage>
        <taxon>Bacteria</taxon>
        <taxon>Bacillati</taxon>
        <taxon>Actinomycetota</taxon>
        <taxon>Actinomycetes</taxon>
        <taxon>Streptosporangiales</taxon>
        <taxon>Streptosporangiaceae</taxon>
        <taxon>Nonomuraea</taxon>
    </lineage>
</organism>
<protein>
    <submittedName>
        <fullName evidence="8">RHS repeat-associated protein</fullName>
    </submittedName>
</protein>
<evidence type="ECO:0000256" key="1">
    <source>
        <dbReference type="ARBA" id="ARBA00004613"/>
    </source>
</evidence>
<evidence type="ECO:0000256" key="5">
    <source>
        <dbReference type="SAM" id="Coils"/>
    </source>
</evidence>
<keyword evidence="9" id="KW-1185">Reference proteome</keyword>
<dbReference type="Pfam" id="PF25023">
    <property type="entry name" value="TEN_YD-shell"/>
    <property type="match status" value="1"/>
</dbReference>
<dbReference type="Gene3D" id="2.180.10.10">
    <property type="entry name" value="RHS repeat-associated core"/>
    <property type="match status" value="2"/>
</dbReference>
<dbReference type="InterPro" id="IPR006530">
    <property type="entry name" value="YD"/>
</dbReference>
<dbReference type="Proteomes" id="UP001320766">
    <property type="component" value="Unassembled WGS sequence"/>
</dbReference>
<feature type="domain" description="Teneurin-like YD-shell" evidence="7">
    <location>
        <begin position="1545"/>
        <end position="1796"/>
    </location>
</feature>
<feature type="region of interest" description="Disordered" evidence="6">
    <location>
        <begin position="938"/>
        <end position="975"/>
    </location>
</feature>
<evidence type="ECO:0000256" key="3">
    <source>
        <dbReference type="ARBA" id="ARBA00022737"/>
    </source>
</evidence>
<dbReference type="NCBIfam" id="TIGR01643">
    <property type="entry name" value="YD_repeat_2x"/>
    <property type="match status" value="4"/>
</dbReference>
<dbReference type="EMBL" id="JAMZEC010000001">
    <property type="protein sequence ID" value="MCP2351218.1"/>
    <property type="molecule type" value="Genomic_DNA"/>
</dbReference>
<evidence type="ECO:0000313" key="8">
    <source>
        <dbReference type="EMBL" id="MCP2351218.1"/>
    </source>
</evidence>
<keyword evidence="5" id="KW-0175">Coiled coil</keyword>
<dbReference type="RefSeq" id="WP_253777342.1">
    <property type="nucleotide sequence ID" value="NZ_BAAAVE010000002.1"/>
</dbReference>
<dbReference type="InterPro" id="IPR050708">
    <property type="entry name" value="T6SS_VgrG/RHS"/>
</dbReference>
<feature type="coiled-coil region" evidence="5">
    <location>
        <begin position="1865"/>
        <end position="1900"/>
    </location>
</feature>
<dbReference type="InterPro" id="IPR031325">
    <property type="entry name" value="RHS_repeat"/>
</dbReference>
<dbReference type="NCBIfam" id="TIGR03696">
    <property type="entry name" value="Rhs_assc_core"/>
    <property type="match status" value="1"/>
</dbReference>
<feature type="region of interest" description="Disordered" evidence="6">
    <location>
        <begin position="765"/>
        <end position="784"/>
    </location>
</feature>
<proteinExistence type="predicted"/>